<keyword evidence="2" id="KW-1185">Reference proteome</keyword>
<evidence type="ECO:0000313" key="2">
    <source>
        <dbReference type="Proteomes" id="UP000033140"/>
    </source>
</evidence>
<dbReference type="Proteomes" id="UP000033140">
    <property type="component" value="Unassembled WGS sequence"/>
</dbReference>
<accession>A0A0E9NHU2</accession>
<organism evidence="1 2">
    <name type="scientific">Saitoella complicata (strain BCRC 22490 / CBS 7301 / JCM 7358 / NBRC 10748 / NRRL Y-17804)</name>
    <dbReference type="NCBI Taxonomy" id="698492"/>
    <lineage>
        <taxon>Eukaryota</taxon>
        <taxon>Fungi</taxon>
        <taxon>Dikarya</taxon>
        <taxon>Ascomycota</taxon>
        <taxon>Taphrinomycotina</taxon>
        <taxon>Taphrinomycotina incertae sedis</taxon>
        <taxon>Saitoella</taxon>
    </lineage>
</organism>
<comment type="caution">
    <text evidence="1">The sequence shown here is derived from an EMBL/GenBank/DDBJ whole genome shotgun (WGS) entry which is preliminary data.</text>
</comment>
<dbReference type="EMBL" id="BACD03000019">
    <property type="protein sequence ID" value="GAO48975.1"/>
    <property type="molecule type" value="Genomic_DNA"/>
</dbReference>
<proteinExistence type="predicted"/>
<sequence length="201" mass="22168">MPATSFLLQTAMQSAVLSFLSNLIAQTIRLYQQQSIPVLNSQTLLGMLSSLALTPAFQFGLFAFLDSIPLTMWQLYVEKAFLGRSARSVACKVGLDQALVAPLNTLAVIGGLGVIQGLTTGMIVSEIEKVNFVHRWDSELLQPLYIRTEVVACRCPDLLFAYPTAPTYAFWESCGVMLERLGKSADLRDELMDAEKKKSIK</sequence>
<reference evidence="1 2" key="2">
    <citation type="journal article" date="2014" name="J. Gen. Appl. Microbiol.">
        <title>The early diverging ascomycetous budding yeast Saitoella complicata has three histone deacetylases belonging to the Clr6, Hos2, and Rpd3 lineages.</title>
        <authorList>
            <person name="Nishida H."/>
            <person name="Matsumoto T."/>
            <person name="Kondo S."/>
            <person name="Hamamoto M."/>
            <person name="Yoshikawa H."/>
        </authorList>
    </citation>
    <scope>NUCLEOTIDE SEQUENCE [LARGE SCALE GENOMIC DNA]</scope>
    <source>
        <strain evidence="1 2">NRRL Y-17804</strain>
    </source>
</reference>
<evidence type="ECO:0000313" key="1">
    <source>
        <dbReference type="EMBL" id="GAO48975.1"/>
    </source>
</evidence>
<dbReference type="AlphaFoldDB" id="A0A0E9NHU2"/>
<gene>
    <name evidence="1" type="ORF">G7K_3136-t1</name>
</gene>
<name>A0A0E9NHU2_SAICN</name>
<protein>
    <submittedName>
        <fullName evidence="1">Uncharacterized protein</fullName>
    </submittedName>
</protein>
<reference evidence="1 2" key="1">
    <citation type="journal article" date="2011" name="J. Gen. Appl. Microbiol.">
        <title>Draft genome sequencing of the enigmatic yeast Saitoella complicata.</title>
        <authorList>
            <person name="Nishida H."/>
            <person name="Hamamoto M."/>
            <person name="Sugiyama J."/>
        </authorList>
    </citation>
    <scope>NUCLEOTIDE SEQUENCE [LARGE SCALE GENOMIC DNA]</scope>
    <source>
        <strain evidence="1 2">NRRL Y-17804</strain>
    </source>
</reference>
<reference evidence="1 2" key="3">
    <citation type="journal article" date="2015" name="Genome Announc.">
        <title>Draft Genome Sequence of the Archiascomycetous Yeast Saitoella complicata.</title>
        <authorList>
            <person name="Yamauchi K."/>
            <person name="Kondo S."/>
            <person name="Hamamoto M."/>
            <person name="Takahashi Y."/>
            <person name="Ogura Y."/>
            <person name="Hayashi T."/>
            <person name="Nishida H."/>
        </authorList>
    </citation>
    <scope>NUCLEOTIDE SEQUENCE [LARGE SCALE GENOMIC DNA]</scope>
    <source>
        <strain evidence="1 2">NRRL Y-17804</strain>
    </source>
</reference>